<dbReference type="Proteomes" id="UP000189705">
    <property type="component" value="Unplaced"/>
</dbReference>
<feature type="region of interest" description="Disordered" evidence="1">
    <location>
        <begin position="1"/>
        <end position="50"/>
    </location>
</feature>
<accession>A0A3Q0HDG4</accession>
<gene>
    <name evidence="3 4" type="primary">LOC102376306</name>
</gene>
<dbReference type="AlphaFoldDB" id="A0A3Q0HDG4"/>
<dbReference type="KEGG" id="asn:102376306"/>
<feature type="compositionally biased region" description="Low complexity" evidence="1">
    <location>
        <begin position="14"/>
        <end position="26"/>
    </location>
</feature>
<dbReference type="SUPFAM" id="SSF47576">
    <property type="entry name" value="Calponin-homology domain, CH-domain"/>
    <property type="match status" value="1"/>
</dbReference>
<dbReference type="InterPro" id="IPR036872">
    <property type="entry name" value="CH_dom_sf"/>
</dbReference>
<feature type="compositionally biased region" description="Basic and acidic residues" evidence="1">
    <location>
        <begin position="1"/>
        <end position="13"/>
    </location>
</feature>
<dbReference type="RefSeq" id="XP_025070013.1">
    <property type="nucleotide sequence ID" value="XM_025214228.1"/>
</dbReference>
<evidence type="ECO:0000256" key="1">
    <source>
        <dbReference type="SAM" id="MobiDB-lite"/>
    </source>
</evidence>
<dbReference type="PROSITE" id="PS00019">
    <property type="entry name" value="ACTININ_1"/>
    <property type="match status" value="1"/>
</dbReference>
<organism evidence="2 4">
    <name type="scientific">Alligator sinensis</name>
    <name type="common">Chinese alligator</name>
    <dbReference type="NCBI Taxonomy" id="38654"/>
    <lineage>
        <taxon>Eukaryota</taxon>
        <taxon>Metazoa</taxon>
        <taxon>Chordata</taxon>
        <taxon>Craniata</taxon>
        <taxon>Vertebrata</taxon>
        <taxon>Euteleostomi</taxon>
        <taxon>Archelosauria</taxon>
        <taxon>Archosauria</taxon>
        <taxon>Crocodylia</taxon>
        <taxon>Alligatoridae</taxon>
        <taxon>Alligatorinae</taxon>
        <taxon>Alligator</taxon>
    </lineage>
</organism>
<name>A0A3Q0HDG4_ALLSI</name>
<dbReference type="GeneID" id="102376306"/>
<sequence length="206" mass="22015">MSGGRRERSRMAEESSSGSSGSPSPGDTLPWNLAKHQRSKRNKASAGNGTVLDPAERAVIRIADERDRVQKKTFTKWVNKHLIKHWRAEVRGSLRARCRAVLRPLLPCMARSVLCPSPGPAVCGAGAQCLGSFGPEPVDGSKLFALLGGDPVGRGALCHVCVCVCAPVCRGECAHMGVSMCAHVHACMFVSLSVRACMNISMCTCR</sequence>
<dbReference type="STRING" id="38654.A0A3Q0HDG4"/>
<proteinExistence type="predicted"/>
<dbReference type="Gene3D" id="1.10.418.10">
    <property type="entry name" value="Calponin-like domain"/>
    <property type="match status" value="1"/>
</dbReference>
<reference evidence="3 4" key="1">
    <citation type="submission" date="2025-04" db="UniProtKB">
        <authorList>
            <consortium name="RefSeq"/>
        </authorList>
    </citation>
    <scope>IDENTIFICATION</scope>
</reference>
<evidence type="ECO:0000313" key="4">
    <source>
        <dbReference type="RefSeq" id="XP_025070014.1"/>
    </source>
</evidence>
<keyword evidence="2" id="KW-1185">Reference proteome</keyword>
<evidence type="ECO:0000313" key="2">
    <source>
        <dbReference type="Proteomes" id="UP000189705"/>
    </source>
</evidence>
<dbReference type="InterPro" id="IPR001589">
    <property type="entry name" value="Actinin_actin-bd_CS"/>
</dbReference>
<evidence type="ECO:0000313" key="3">
    <source>
        <dbReference type="RefSeq" id="XP_025070013.1"/>
    </source>
</evidence>
<dbReference type="RefSeq" id="XP_025070014.1">
    <property type="nucleotide sequence ID" value="XM_025214229.1"/>
</dbReference>
<protein>
    <submittedName>
        <fullName evidence="3 4">Uncharacterized protein LOC102376306</fullName>
    </submittedName>
</protein>